<evidence type="ECO:0000256" key="1">
    <source>
        <dbReference type="SAM" id="Phobius"/>
    </source>
</evidence>
<evidence type="ECO:0000313" key="2">
    <source>
        <dbReference type="EMBL" id="ORB04642.1"/>
    </source>
</evidence>
<feature type="transmembrane region" description="Helical" evidence="1">
    <location>
        <begin position="35"/>
        <end position="54"/>
    </location>
</feature>
<dbReference type="Proteomes" id="UP000192320">
    <property type="component" value="Unassembled WGS sequence"/>
</dbReference>
<feature type="transmembrane region" description="Helical" evidence="1">
    <location>
        <begin position="205"/>
        <end position="226"/>
    </location>
</feature>
<feature type="transmembrane region" description="Helical" evidence="1">
    <location>
        <begin position="6"/>
        <end position="23"/>
    </location>
</feature>
<name>A0AA91M8V5_9MYCO</name>
<evidence type="ECO:0000313" key="3">
    <source>
        <dbReference type="Proteomes" id="UP000192320"/>
    </source>
</evidence>
<feature type="transmembrane region" description="Helical" evidence="1">
    <location>
        <begin position="138"/>
        <end position="157"/>
    </location>
</feature>
<feature type="transmembrane region" description="Helical" evidence="1">
    <location>
        <begin position="66"/>
        <end position="88"/>
    </location>
</feature>
<dbReference type="EMBL" id="MVHZ01000001">
    <property type="protein sequence ID" value="ORB04642.1"/>
    <property type="molecule type" value="Genomic_DNA"/>
</dbReference>
<keyword evidence="1" id="KW-0812">Transmembrane</keyword>
<keyword evidence="1" id="KW-1133">Transmembrane helix</keyword>
<gene>
    <name evidence="2" type="ORF">BST33_01065</name>
</gene>
<dbReference type="AlphaFoldDB" id="A0AA91M8V5"/>
<proteinExistence type="predicted"/>
<feature type="transmembrane region" description="Helical" evidence="1">
    <location>
        <begin position="178"/>
        <end position="199"/>
    </location>
</feature>
<accession>A0AA91M8V5</accession>
<keyword evidence="3" id="KW-1185">Reference proteome</keyword>
<protein>
    <submittedName>
        <fullName evidence="2">Uncharacterized protein</fullName>
    </submittedName>
</protein>
<sequence length="251" mass="27745">MINIALMAALAACGYALWVRRHAWGSRWDTNPSRILILIGAAGLLVSPVGPTYLDPLVHRVCGLWNVAGLLAVLCMFSASMVMSAHLVTRLNDDEQARSLWRRHVTRPLQIGLPLVVMVFCIADRGQPEHLDVFAPRGPGFGVYWTLVAALTLYLFRFTSRVLLTLRSDPRSKTSAEYYLVWVGFKAAAILAQLTSVLLDSAVTLPTWICAGVSTSAFTYASVLSWRARTDWFKPVRQITPEVADEEIAGD</sequence>
<organism evidence="2 3">
    <name type="scientific">Mycolicibacter minnesotensis</name>
    <dbReference type="NCBI Taxonomy" id="1118379"/>
    <lineage>
        <taxon>Bacteria</taxon>
        <taxon>Bacillati</taxon>
        <taxon>Actinomycetota</taxon>
        <taxon>Actinomycetes</taxon>
        <taxon>Mycobacteriales</taxon>
        <taxon>Mycobacteriaceae</taxon>
        <taxon>Mycolicibacter</taxon>
    </lineage>
</organism>
<feature type="transmembrane region" description="Helical" evidence="1">
    <location>
        <begin position="109"/>
        <end position="126"/>
    </location>
</feature>
<keyword evidence="1" id="KW-0472">Membrane</keyword>
<reference evidence="2 3" key="1">
    <citation type="submission" date="2017-02" db="EMBL/GenBank/DDBJ databases">
        <title>The new phylogeny of genus Mycobacterium.</title>
        <authorList>
            <person name="Tortoli E."/>
            <person name="Trovato A."/>
            <person name="Cirillo D.M."/>
        </authorList>
    </citation>
    <scope>NUCLEOTIDE SEQUENCE [LARGE SCALE GENOMIC DNA]</scope>
    <source>
        <strain evidence="2 3">DSM 45633</strain>
    </source>
</reference>
<comment type="caution">
    <text evidence="2">The sequence shown here is derived from an EMBL/GenBank/DDBJ whole genome shotgun (WGS) entry which is preliminary data.</text>
</comment>